<dbReference type="SUPFAM" id="SSF109604">
    <property type="entry name" value="HD-domain/PDEase-like"/>
    <property type="match status" value="1"/>
</dbReference>
<dbReference type="PANTHER" id="PTHR38659">
    <property type="entry name" value="METAL-DEPENDENT PHOSPHOHYDROLASE"/>
    <property type="match status" value="1"/>
</dbReference>
<evidence type="ECO:0000313" key="2">
    <source>
        <dbReference type="EMBL" id="GEJ56489.1"/>
    </source>
</evidence>
<proteinExistence type="predicted"/>
<dbReference type="Pfam" id="PF01966">
    <property type="entry name" value="HD"/>
    <property type="match status" value="1"/>
</dbReference>
<evidence type="ECO:0000313" key="3">
    <source>
        <dbReference type="Proteomes" id="UP000503640"/>
    </source>
</evidence>
<dbReference type="Proteomes" id="UP000503640">
    <property type="component" value="Unassembled WGS sequence"/>
</dbReference>
<sequence length="210" mass="22495">MPDPTRAPAWALLCEFTKTQPLRRHALSVEASMRALARRAGVADPAEVEAWGVVGMIHDFDYERFPTAQDHVFRGMEILRERGWPERIVRAVGAHANYSGIAPESPLERAIVAADELSGFVGACALVRPSKSVRDLPAESVVKKMKDKTFARSVDRGEIRRGAELVGLQLAELIALVIAAQLPLADALGVGGAAAPDLPDAPVPPEPPAA</sequence>
<dbReference type="NCBIfam" id="TIGR00277">
    <property type="entry name" value="HDIG"/>
    <property type="match status" value="1"/>
</dbReference>
<name>A0A7I9VJX7_9BACT</name>
<organism evidence="2 3">
    <name type="scientific">Anaeromyxobacter diazotrophicus</name>
    <dbReference type="NCBI Taxonomy" id="2590199"/>
    <lineage>
        <taxon>Bacteria</taxon>
        <taxon>Pseudomonadati</taxon>
        <taxon>Myxococcota</taxon>
        <taxon>Myxococcia</taxon>
        <taxon>Myxococcales</taxon>
        <taxon>Cystobacterineae</taxon>
        <taxon>Anaeromyxobacteraceae</taxon>
        <taxon>Anaeromyxobacter</taxon>
    </lineage>
</organism>
<dbReference type="InterPro" id="IPR006675">
    <property type="entry name" value="HDIG_dom"/>
</dbReference>
<dbReference type="EMBL" id="BJTG01000003">
    <property type="protein sequence ID" value="GEJ56489.1"/>
    <property type="molecule type" value="Genomic_DNA"/>
</dbReference>
<accession>A0A7I9VJX7</accession>
<protein>
    <submittedName>
        <fullName evidence="2">HDIG domain-containing protein</fullName>
    </submittedName>
</protein>
<dbReference type="AlphaFoldDB" id="A0A7I9VJX7"/>
<dbReference type="InterPro" id="IPR006674">
    <property type="entry name" value="HD_domain"/>
</dbReference>
<dbReference type="RefSeq" id="WP_176064008.1">
    <property type="nucleotide sequence ID" value="NZ_BJTG01000003.1"/>
</dbReference>
<feature type="domain" description="HD" evidence="1">
    <location>
        <begin position="24"/>
        <end position="118"/>
    </location>
</feature>
<gene>
    <name evidence="2" type="ORF">AMYX_12300</name>
</gene>
<keyword evidence="3" id="KW-1185">Reference proteome</keyword>
<dbReference type="InterPro" id="IPR003607">
    <property type="entry name" value="HD/PDEase_dom"/>
</dbReference>
<dbReference type="PANTHER" id="PTHR38659:SF2">
    <property type="entry name" value="HDIG DOMAIN PROTEIN"/>
    <property type="match status" value="1"/>
</dbReference>
<dbReference type="Gene3D" id="1.10.3210.10">
    <property type="entry name" value="Hypothetical protein af1432"/>
    <property type="match status" value="1"/>
</dbReference>
<reference evidence="3" key="1">
    <citation type="journal article" date="2020" name="Appl. Environ. Microbiol.">
        <title>Diazotrophic Anaeromyxobacter Isolates from Soils.</title>
        <authorList>
            <person name="Masuda Y."/>
            <person name="Yamanaka H."/>
            <person name="Xu Z.X."/>
            <person name="Shiratori Y."/>
            <person name="Aono T."/>
            <person name="Amachi S."/>
            <person name="Senoo K."/>
            <person name="Itoh H."/>
        </authorList>
    </citation>
    <scope>NUCLEOTIDE SEQUENCE [LARGE SCALE GENOMIC DNA]</scope>
    <source>
        <strain evidence="3">R267</strain>
    </source>
</reference>
<comment type="caution">
    <text evidence="2">The sequence shown here is derived from an EMBL/GenBank/DDBJ whole genome shotgun (WGS) entry which is preliminary data.</text>
</comment>
<evidence type="ECO:0000259" key="1">
    <source>
        <dbReference type="Pfam" id="PF01966"/>
    </source>
</evidence>
<dbReference type="CDD" id="cd00077">
    <property type="entry name" value="HDc"/>
    <property type="match status" value="1"/>
</dbReference>